<feature type="transmembrane region" description="Helical" evidence="10">
    <location>
        <begin position="292"/>
        <end position="312"/>
    </location>
</feature>
<keyword evidence="8 10" id="KW-0472">Membrane</keyword>
<comment type="function">
    <text evidence="1">Core subunit of the mitochondrial membrane respiratory chain NADH dehydrogenase (Complex I) that is believed to belong to the minimal assembly required for catalysis. Complex I functions in the transfer of electrons from NADH to the respiratory chain. The immediate electron acceptor for the enzyme is believed to be ubiquinone.</text>
</comment>
<comment type="catalytic activity">
    <reaction evidence="9 10">
        <text>a ubiquinone + NADH + 5 H(+)(in) = a ubiquinol + NAD(+) + 4 H(+)(out)</text>
        <dbReference type="Rhea" id="RHEA:29091"/>
        <dbReference type="Rhea" id="RHEA-COMP:9565"/>
        <dbReference type="Rhea" id="RHEA-COMP:9566"/>
        <dbReference type="ChEBI" id="CHEBI:15378"/>
        <dbReference type="ChEBI" id="CHEBI:16389"/>
        <dbReference type="ChEBI" id="CHEBI:17976"/>
        <dbReference type="ChEBI" id="CHEBI:57540"/>
        <dbReference type="ChEBI" id="CHEBI:57945"/>
        <dbReference type="EC" id="7.1.1.2"/>
    </reaction>
</comment>
<comment type="subcellular location">
    <subcellularLocation>
        <location evidence="2">Membrane</location>
        <topology evidence="2">Multi-pass membrane protein</topology>
    </subcellularLocation>
</comment>
<evidence type="ECO:0000259" key="11">
    <source>
        <dbReference type="Pfam" id="PF00361"/>
    </source>
</evidence>
<keyword evidence="5 10" id="KW-0812">Transmembrane</keyword>
<protein>
    <recommendedName>
        <fullName evidence="4 10">NADH-ubiquinone oxidoreductase chain 5</fullName>
        <ecNumber evidence="3 10">7.1.1.2</ecNumber>
    </recommendedName>
</protein>
<feature type="transmembrane region" description="Helical" evidence="10">
    <location>
        <begin position="444"/>
        <end position="464"/>
    </location>
</feature>
<accession>A0A7T1K7N9</accession>
<evidence type="ECO:0000256" key="6">
    <source>
        <dbReference type="ARBA" id="ARBA00022982"/>
    </source>
</evidence>
<dbReference type="Pfam" id="PF00662">
    <property type="entry name" value="Proton_antipo_N"/>
    <property type="match status" value="1"/>
</dbReference>
<dbReference type="InterPro" id="IPR003945">
    <property type="entry name" value="NU5C-like"/>
</dbReference>
<dbReference type="GO" id="GO:0003954">
    <property type="term" value="F:NADH dehydrogenase activity"/>
    <property type="evidence" value="ECO:0007669"/>
    <property type="project" value="TreeGrafter"/>
</dbReference>
<evidence type="ECO:0000256" key="7">
    <source>
        <dbReference type="ARBA" id="ARBA00022989"/>
    </source>
</evidence>
<dbReference type="GO" id="GO:0008137">
    <property type="term" value="F:NADH dehydrogenase (ubiquinone) activity"/>
    <property type="evidence" value="ECO:0007669"/>
    <property type="project" value="UniProtKB-EC"/>
</dbReference>
<evidence type="ECO:0000313" key="13">
    <source>
        <dbReference type="EMBL" id="QPO06178.1"/>
    </source>
</evidence>
<dbReference type="EMBL" id="MT880225">
    <property type="protein sequence ID" value="QPO06178.1"/>
    <property type="molecule type" value="Genomic_DNA"/>
</dbReference>
<dbReference type="InterPro" id="IPR001750">
    <property type="entry name" value="ND/Mrp_TM"/>
</dbReference>
<evidence type="ECO:0000256" key="4">
    <source>
        <dbReference type="ARBA" id="ARBA00021096"/>
    </source>
</evidence>
<geneLocation type="mitochondrion" evidence="13"/>
<evidence type="ECO:0000256" key="8">
    <source>
        <dbReference type="ARBA" id="ARBA00023136"/>
    </source>
</evidence>
<keyword evidence="10" id="KW-0813">Transport</keyword>
<proteinExistence type="inferred from homology"/>
<dbReference type="PRINTS" id="PR01434">
    <property type="entry name" value="NADHDHGNASE5"/>
</dbReference>
<evidence type="ECO:0000256" key="10">
    <source>
        <dbReference type="RuleBase" id="RU003404"/>
    </source>
</evidence>
<feature type="transmembrane region" description="Helical" evidence="10">
    <location>
        <begin position="6"/>
        <end position="25"/>
    </location>
</feature>
<feature type="transmembrane region" description="Helical" evidence="10">
    <location>
        <begin position="333"/>
        <end position="352"/>
    </location>
</feature>
<evidence type="ECO:0000256" key="3">
    <source>
        <dbReference type="ARBA" id="ARBA00012944"/>
    </source>
</evidence>
<dbReference type="EC" id="7.1.1.2" evidence="3 10"/>
<name>A0A7T1K7N9_9HEMI</name>
<evidence type="ECO:0000256" key="9">
    <source>
        <dbReference type="ARBA" id="ARBA00049551"/>
    </source>
</evidence>
<evidence type="ECO:0000259" key="12">
    <source>
        <dbReference type="Pfam" id="PF00662"/>
    </source>
</evidence>
<keyword evidence="6" id="KW-0249">Electron transport</keyword>
<keyword evidence="10 13" id="KW-0496">Mitochondrion</keyword>
<dbReference type="PANTHER" id="PTHR42829">
    <property type="entry name" value="NADH-UBIQUINONE OXIDOREDUCTASE CHAIN 5"/>
    <property type="match status" value="1"/>
</dbReference>
<feature type="domain" description="NADH:quinone oxidoreductase/Mrp antiporter transmembrane" evidence="11">
    <location>
        <begin position="103"/>
        <end position="376"/>
    </location>
</feature>
<feature type="transmembrane region" description="Helical" evidence="10">
    <location>
        <begin position="372"/>
        <end position="394"/>
    </location>
</feature>
<comment type="function">
    <text evidence="10">Core subunit of the mitochondrial membrane respiratory chain NADH dehydrogenase (Complex I) which catalyzes electron transfer from NADH through the respiratory chain, using ubiquinone as an electron acceptor. Essential for the catalytic activity and assembly of complex I.</text>
</comment>
<feature type="transmembrane region" description="Helical" evidence="10">
    <location>
        <begin position="415"/>
        <end position="432"/>
    </location>
</feature>
<keyword evidence="10" id="KW-0830">Ubiquinone</keyword>
<feature type="transmembrane region" description="Helical" evidence="10">
    <location>
        <begin position="201"/>
        <end position="225"/>
    </location>
</feature>
<dbReference type="GO" id="GO:0016020">
    <property type="term" value="C:membrane"/>
    <property type="evidence" value="ECO:0007669"/>
    <property type="project" value="UniProtKB-SubCell"/>
</dbReference>
<feature type="transmembrane region" description="Helical" evidence="10">
    <location>
        <begin position="86"/>
        <end position="103"/>
    </location>
</feature>
<dbReference type="InterPro" id="IPR001516">
    <property type="entry name" value="Proton_antipo_N"/>
</dbReference>
<feature type="transmembrane region" description="Helical" evidence="10">
    <location>
        <begin position="148"/>
        <end position="166"/>
    </location>
</feature>
<feature type="transmembrane region" description="Helical" evidence="10">
    <location>
        <begin position="56"/>
        <end position="74"/>
    </location>
</feature>
<dbReference type="GO" id="GO:0042773">
    <property type="term" value="P:ATP synthesis coupled electron transport"/>
    <property type="evidence" value="ECO:0007669"/>
    <property type="project" value="InterPro"/>
</dbReference>
<feature type="transmembrane region" description="Helical" evidence="10">
    <location>
        <begin position="172"/>
        <end position="189"/>
    </location>
</feature>
<organism evidence="13">
    <name type="scientific">Aleyrodes shizuokensis</name>
    <dbReference type="NCBI Taxonomy" id="860392"/>
    <lineage>
        <taxon>Eukaryota</taxon>
        <taxon>Metazoa</taxon>
        <taxon>Ecdysozoa</taxon>
        <taxon>Arthropoda</taxon>
        <taxon>Hexapoda</taxon>
        <taxon>Insecta</taxon>
        <taxon>Pterygota</taxon>
        <taxon>Neoptera</taxon>
        <taxon>Paraneoptera</taxon>
        <taxon>Hemiptera</taxon>
        <taxon>Sternorrhyncha</taxon>
        <taxon>Aleyrodoidea</taxon>
        <taxon>Aleyrodidae</taxon>
        <taxon>Aleyrodinae</taxon>
        <taxon>Aleyrodes</taxon>
    </lineage>
</organism>
<keyword evidence="7 10" id="KW-1133">Transmembrane helix</keyword>
<dbReference type="Pfam" id="PF00361">
    <property type="entry name" value="Proton_antipo_M"/>
    <property type="match status" value="1"/>
</dbReference>
<evidence type="ECO:0000256" key="5">
    <source>
        <dbReference type="ARBA" id="ARBA00022692"/>
    </source>
</evidence>
<keyword evidence="10" id="KW-0520">NAD</keyword>
<reference evidence="13" key="1">
    <citation type="submission" date="2020-08" db="EMBL/GenBank/DDBJ databases">
        <authorList>
            <person name="Lei T."/>
        </authorList>
    </citation>
    <scope>NUCLEOTIDE SEQUENCE</scope>
</reference>
<dbReference type="AlphaFoldDB" id="A0A7T1K7N9"/>
<dbReference type="GO" id="GO:0015990">
    <property type="term" value="P:electron transport coupled proton transport"/>
    <property type="evidence" value="ECO:0007669"/>
    <property type="project" value="TreeGrafter"/>
</dbReference>
<feature type="transmembrane region" description="Helical" evidence="10">
    <location>
        <begin position="531"/>
        <end position="554"/>
    </location>
</feature>
<evidence type="ECO:0000256" key="1">
    <source>
        <dbReference type="ARBA" id="ARBA00003257"/>
    </source>
</evidence>
<feature type="transmembrane region" description="Helical" evidence="10">
    <location>
        <begin position="237"/>
        <end position="257"/>
    </location>
</feature>
<sequence>MLNKYYLIKISVMSVIMMLMFFMTISKSMKLMIEWNMMKIMSLNLNFSILMDSKSVIFAATVMLITASIMLYSKFYMMTTKKENKFFKLIMIFILSMLMLIFSPSMISLILGWEGLGMTSFILIMFYQNKKTLASSFLTMMMNRLGDIMLIMSMAIMINLNSWMITCQMFKMYKMIMILICIAAFSKSAQIPFSSWLTEAMAAPTPISALVHSSTLVTAGIFLIIRFEQTMKYTNLNFYMMLMSMMTLIMASMNSITEWDLKKIVALSTLSQLSMMFISISIHMYSLAMFHMIMHAMFKALIFLCSSTIITYSNTQDMRKMTSMIKSSIINNVSMMVATLTLSGFPFLSSFYSKELIMEMMMIKKMNWMLILSFYACMMCTLFYSMKMILFTTIMKKNMSMTTINETQEQQISKMMLLIPSIMAGNKLNWIINLNFKLPHMKFINKIIPVMMMMYMLIMIYSIYSKSINMMYNKNSIKIMMNNSMWFMKIMTTPMKKKLLANYMMIFKSTEIKLLILSTDMIMKLKNMTKINYTIIMKDFIKIIIIMLIILMIIL</sequence>
<gene>
    <name evidence="13" type="primary">nad5</name>
</gene>
<feature type="domain" description="NADH-Ubiquinone oxidoreductase (complex I) chain 5 N-terminal" evidence="12">
    <location>
        <begin position="38"/>
        <end position="87"/>
    </location>
</feature>
<comment type="similarity">
    <text evidence="10">Belongs to the complex I subunit 5 family.</text>
</comment>
<dbReference type="PANTHER" id="PTHR42829:SF2">
    <property type="entry name" value="NADH-UBIQUINONE OXIDOREDUCTASE CHAIN 5"/>
    <property type="match status" value="1"/>
</dbReference>
<evidence type="ECO:0000256" key="2">
    <source>
        <dbReference type="ARBA" id="ARBA00004141"/>
    </source>
</evidence>